<reference evidence="1" key="1">
    <citation type="submission" date="2021-07" db="EMBL/GenBank/DDBJ databases">
        <title>Candidatus Kaistella beijingensis sp. nov. isolated from a municipal wastewater treatment plant is involved in sludge foaming.</title>
        <authorList>
            <person name="Song Y."/>
            <person name="Liu S.-J."/>
        </authorList>
    </citation>
    <scope>NUCLEOTIDE SEQUENCE</scope>
    <source>
        <strain evidence="1">DSM 43998</strain>
    </source>
</reference>
<dbReference type="EMBL" id="CP079105">
    <property type="protein sequence ID" value="QXQ13435.1"/>
    <property type="molecule type" value="Genomic_DNA"/>
</dbReference>
<organism evidence="1 2">
    <name type="scientific">Skermania pinensis</name>
    <dbReference type="NCBI Taxonomy" id="39122"/>
    <lineage>
        <taxon>Bacteria</taxon>
        <taxon>Bacillati</taxon>
        <taxon>Actinomycetota</taxon>
        <taxon>Actinomycetes</taxon>
        <taxon>Mycobacteriales</taxon>
        <taxon>Gordoniaceae</taxon>
        <taxon>Skermania</taxon>
    </lineage>
</organism>
<protein>
    <submittedName>
        <fullName evidence="1">DUF937 domain-containing protein</fullName>
    </submittedName>
</protein>
<sequence length="206" mass="19674">MASIEDLLSQIPVKQIADQLGVDESTASTAVRAVVPTLVGGMQANAQDSAGETSLQNAVDSHTGELLDGGVEVSQVDTADGAKIVNHVFGSQTDQVVNTLGNVGGVSSDLIKRLLPIVAPIVLSYIAKQLSASAGGAAAAPAQQPQAAGAGGGGLGDILGSILGGSSGAANAGGGALGSVLGSVLGGSNSGALGSILGGLLGGGRR</sequence>
<evidence type="ECO:0000313" key="2">
    <source>
        <dbReference type="Proteomes" id="UP000887023"/>
    </source>
</evidence>
<dbReference type="InterPro" id="IPR009282">
    <property type="entry name" value="DUF937"/>
</dbReference>
<dbReference type="RefSeq" id="WP_066473970.1">
    <property type="nucleotide sequence ID" value="NZ_CBCRUZ010000007.1"/>
</dbReference>
<gene>
    <name evidence="1" type="ORF">KV203_16630</name>
</gene>
<accession>A0ABX8S6G4</accession>
<evidence type="ECO:0000313" key="1">
    <source>
        <dbReference type="EMBL" id="QXQ13435.1"/>
    </source>
</evidence>
<dbReference type="Proteomes" id="UP000887023">
    <property type="component" value="Chromosome"/>
</dbReference>
<proteinExistence type="predicted"/>
<keyword evidence="2" id="KW-1185">Reference proteome</keyword>
<dbReference type="Pfam" id="PF06078">
    <property type="entry name" value="DUF937"/>
    <property type="match status" value="1"/>
</dbReference>
<name>A0ABX8S6G4_9ACTN</name>